<sequence length="148" mass="17293">MAASDWDHELFKVVQQKNRELTDSLEAISRMVDTRSYEKRELEDLLSKLRDLLELHFEIEERGSYLAELVGSEPRYESQVEVLLAEHRALLEELEKLRLLVRSGVESTALSIRSEDDFHKFVSRLLNHEHVERQLLQRAFSDDIGTGD</sequence>
<evidence type="ECO:0000256" key="1">
    <source>
        <dbReference type="SAM" id="Coils"/>
    </source>
</evidence>
<dbReference type="OrthoDB" id="276004at2"/>
<dbReference type="Gene3D" id="1.20.120.520">
    <property type="entry name" value="nmb1532 protein domain like"/>
    <property type="match status" value="1"/>
</dbReference>
<dbReference type="RefSeq" id="WP_145061601.1">
    <property type="nucleotide sequence ID" value="NZ_CP036263.1"/>
</dbReference>
<name>A0A517MZB7_9BACT</name>
<dbReference type="KEGG" id="amob:HG15A2_35680"/>
<gene>
    <name evidence="3" type="ORF">HG15A2_35680</name>
</gene>
<dbReference type="Pfam" id="PF01814">
    <property type="entry name" value="Hemerythrin"/>
    <property type="match status" value="1"/>
</dbReference>
<dbReference type="EMBL" id="CP036263">
    <property type="protein sequence ID" value="QDT00232.1"/>
    <property type="molecule type" value="Genomic_DNA"/>
</dbReference>
<feature type="domain" description="Hemerythrin-like" evidence="2">
    <location>
        <begin position="15"/>
        <end position="137"/>
    </location>
</feature>
<evidence type="ECO:0000259" key="2">
    <source>
        <dbReference type="Pfam" id="PF01814"/>
    </source>
</evidence>
<keyword evidence="1" id="KW-0175">Coiled coil</keyword>
<organism evidence="3 4">
    <name type="scientific">Adhaeretor mobilis</name>
    <dbReference type="NCBI Taxonomy" id="1930276"/>
    <lineage>
        <taxon>Bacteria</taxon>
        <taxon>Pseudomonadati</taxon>
        <taxon>Planctomycetota</taxon>
        <taxon>Planctomycetia</taxon>
        <taxon>Pirellulales</taxon>
        <taxon>Lacipirellulaceae</taxon>
        <taxon>Adhaeretor</taxon>
    </lineage>
</organism>
<evidence type="ECO:0000313" key="4">
    <source>
        <dbReference type="Proteomes" id="UP000319852"/>
    </source>
</evidence>
<accession>A0A517MZB7</accession>
<evidence type="ECO:0000313" key="3">
    <source>
        <dbReference type="EMBL" id="QDT00232.1"/>
    </source>
</evidence>
<keyword evidence="4" id="KW-1185">Reference proteome</keyword>
<dbReference type="AlphaFoldDB" id="A0A517MZB7"/>
<dbReference type="Proteomes" id="UP000319852">
    <property type="component" value="Chromosome"/>
</dbReference>
<proteinExistence type="predicted"/>
<dbReference type="InterPro" id="IPR012312">
    <property type="entry name" value="Hemerythrin-like"/>
</dbReference>
<protein>
    <recommendedName>
        <fullName evidence="2">Hemerythrin-like domain-containing protein</fullName>
    </recommendedName>
</protein>
<feature type="coiled-coil region" evidence="1">
    <location>
        <begin position="42"/>
        <end position="100"/>
    </location>
</feature>
<reference evidence="3 4" key="1">
    <citation type="submission" date="2019-02" db="EMBL/GenBank/DDBJ databases">
        <title>Deep-cultivation of Planctomycetes and their phenomic and genomic characterization uncovers novel biology.</title>
        <authorList>
            <person name="Wiegand S."/>
            <person name="Jogler M."/>
            <person name="Boedeker C."/>
            <person name="Pinto D."/>
            <person name="Vollmers J."/>
            <person name="Rivas-Marin E."/>
            <person name="Kohn T."/>
            <person name="Peeters S.H."/>
            <person name="Heuer A."/>
            <person name="Rast P."/>
            <person name="Oberbeckmann S."/>
            <person name="Bunk B."/>
            <person name="Jeske O."/>
            <person name="Meyerdierks A."/>
            <person name="Storesund J.E."/>
            <person name="Kallscheuer N."/>
            <person name="Luecker S."/>
            <person name="Lage O.M."/>
            <person name="Pohl T."/>
            <person name="Merkel B.J."/>
            <person name="Hornburger P."/>
            <person name="Mueller R.-W."/>
            <person name="Bruemmer F."/>
            <person name="Labrenz M."/>
            <person name="Spormann A.M."/>
            <person name="Op den Camp H."/>
            <person name="Overmann J."/>
            <person name="Amann R."/>
            <person name="Jetten M.S.M."/>
            <person name="Mascher T."/>
            <person name="Medema M.H."/>
            <person name="Devos D.P."/>
            <person name="Kaster A.-K."/>
            <person name="Ovreas L."/>
            <person name="Rohde M."/>
            <person name="Galperin M.Y."/>
            <person name="Jogler C."/>
        </authorList>
    </citation>
    <scope>NUCLEOTIDE SEQUENCE [LARGE SCALE GENOMIC DNA]</scope>
    <source>
        <strain evidence="3 4">HG15A2</strain>
    </source>
</reference>